<proteinExistence type="predicted"/>
<feature type="compositionally biased region" description="Basic and acidic residues" evidence="1">
    <location>
        <begin position="141"/>
        <end position="153"/>
    </location>
</feature>
<gene>
    <name evidence="2" type="ORF">NDU88_002778</name>
</gene>
<evidence type="ECO:0000313" key="3">
    <source>
        <dbReference type="Proteomes" id="UP001066276"/>
    </source>
</evidence>
<reference evidence="2" key="1">
    <citation type="journal article" date="2022" name="bioRxiv">
        <title>Sequencing and chromosome-scale assembly of the giantPleurodeles waltlgenome.</title>
        <authorList>
            <person name="Brown T."/>
            <person name="Elewa A."/>
            <person name="Iarovenko S."/>
            <person name="Subramanian E."/>
            <person name="Araus A.J."/>
            <person name="Petzold A."/>
            <person name="Susuki M."/>
            <person name="Suzuki K.-i.T."/>
            <person name="Hayashi T."/>
            <person name="Toyoda A."/>
            <person name="Oliveira C."/>
            <person name="Osipova E."/>
            <person name="Leigh N.D."/>
            <person name="Simon A."/>
            <person name="Yun M.H."/>
        </authorList>
    </citation>
    <scope>NUCLEOTIDE SEQUENCE</scope>
    <source>
        <strain evidence="2">20211129_DDA</strain>
        <tissue evidence="2">Liver</tissue>
    </source>
</reference>
<protein>
    <submittedName>
        <fullName evidence="2">Uncharacterized protein</fullName>
    </submittedName>
</protein>
<evidence type="ECO:0000256" key="1">
    <source>
        <dbReference type="SAM" id="MobiDB-lite"/>
    </source>
</evidence>
<dbReference type="AlphaFoldDB" id="A0AAV7KUQ3"/>
<feature type="region of interest" description="Disordered" evidence="1">
    <location>
        <begin position="109"/>
        <end position="191"/>
    </location>
</feature>
<dbReference type="EMBL" id="JANPWB010000016">
    <property type="protein sequence ID" value="KAJ1082613.1"/>
    <property type="molecule type" value="Genomic_DNA"/>
</dbReference>
<evidence type="ECO:0000313" key="2">
    <source>
        <dbReference type="EMBL" id="KAJ1082613.1"/>
    </source>
</evidence>
<feature type="region of interest" description="Disordered" evidence="1">
    <location>
        <begin position="83"/>
        <end position="102"/>
    </location>
</feature>
<organism evidence="2 3">
    <name type="scientific">Pleurodeles waltl</name>
    <name type="common">Iberian ribbed newt</name>
    <dbReference type="NCBI Taxonomy" id="8319"/>
    <lineage>
        <taxon>Eukaryota</taxon>
        <taxon>Metazoa</taxon>
        <taxon>Chordata</taxon>
        <taxon>Craniata</taxon>
        <taxon>Vertebrata</taxon>
        <taxon>Euteleostomi</taxon>
        <taxon>Amphibia</taxon>
        <taxon>Batrachia</taxon>
        <taxon>Caudata</taxon>
        <taxon>Salamandroidea</taxon>
        <taxon>Salamandridae</taxon>
        <taxon>Pleurodelinae</taxon>
        <taxon>Pleurodeles</taxon>
    </lineage>
</organism>
<dbReference type="Proteomes" id="UP001066276">
    <property type="component" value="Chromosome 12"/>
</dbReference>
<keyword evidence="3" id="KW-1185">Reference proteome</keyword>
<name>A0AAV7KUQ3_PLEWA</name>
<comment type="caution">
    <text evidence="2">The sequence shown here is derived from an EMBL/GenBank/DDBJ whole genome shotgun (WGS) entry which is preliminary data.</text>
</comment>
<feature type="region of interest" description="Disordered" evidence="1">
    <location>
        <begin position="1"/>
        <end position="56"/>
    </location>
</feature>
<accession>A0AAV7KUQ3</accession>
<sequence>MVVTPPTQMPNRPHRPRTRRRLQTARLKKKNTPPTSHGGPQGHRRGVRPANSTGERTVSYRHLAPALPIPSSACVHRCGRVPSLPRTETCSGRGTAPGKKRHALLRVSAAATNPDAQPKRECGGGTGGPPRKNKKKTKGNRAAEKLPHGEHPLPDCTGNERPQRALLKRGRHKGKCPPSPGTKKTNKQKTQ</sequence>
<feature type="compositionally biased region" description="Basic residues" evidence="1">
    <location>
        <begin position="166"/>
        <end position="175"/>
    </location>
</feature>
<feature type="compositionally biased region" description="Basic residues" evidence="1">
    <location>
        <begin position="12"/>
        <end position="31"/>
    </location>
</feature>